<feature type="non-terminal residue" evidence="2">
    <location>
        <position position="135"/>
    </location>
</feature>
<accession>A0AAD8AGA6</accession>
<keyword evidence="1" id="KW-0472">Membrane</keyword>
<organism evidence="2 3">
    <name type="scientific">Diploptera punctata</name>
    <name type="common">Pacific beetle cockroach</name>
    <dbReference type="NCBI Taxonomy" id="6984"/>
    <lineage>
        <taxon>Eukaryota</taxon>
        <taxon>Metazoa</taxon>
        <taxon>Ecdysozoa</taxon>
        <taxon>Arthropoda</taxon>
        <taxon>Hexapoda</taxon>
        <taxon>Insecta</taxon>
        <taxon>Pterygota</taxon>
        <taxon>Neoptera</taxon>
        <taxon>Polyneoptera</taxon>
        <taxon>Dictyoptera</taxon>
        <taxon>Blattodea</taxon>
        <taxon>Blaberoidea</taxon>
        <taxon>Blaberidae</taxon>
        <taxon>Diplopterinae</taxon>
        <taxon>Diploptera</taxon>
    </lineage>
</organism>
<proteinExistence type="predicted"/>
<evidence type="ECO:0000256" key="1">
    <source>
        <dbReference type="SAM" id="Phobius"/>
    </source>
</evidence>
<protein>
    <submittedName>
        <fullName evidence="2">Uncharacterized protein</fullName>
    </submittedName>
</protein>
<feature type="non-terminal residue" evidence="2">
    <location>
        <position position="1"/>
    </location>
</feature>
<feature type="transmembrane region" description="Helical" evidence="1">
    <location>
        <begin position="33"/>
        <end position="53"/>
    </location>
</feature>
<keyword evidence="1" id="KW-0812">Transmembrane</keyword>
<dbReference type="Proteomes" id="UP001233999">
    <property type="component" value="Unassembled WGS sequence"/>
</dbReference>
<dbReference type="EMBL" id="JASPKZ010001202">
    <property type="protein sequence ID" value="KAJ9598623.1"/>
    <property type="molecule type" value="Genomic_DNA"/>
</dbReference>
<sequence length="135" mass="15843">VNFLRLDSRKVSKLNNKLNLKLVFLGNCLSDKLMVYTLILHVLPSVGKLLFFVRNPIIRLKKSVPGKNINFKVNSIISLFEFLDIMDEISFRYMYYSLLFNLVRISIIIMDTLYLLLIMFIQIAHCSFLLFSFLL</sequence>
<reference evidence="2" key="2">
    <citation type="submission" date="2023-05" db="EMBL/GenBank/DDBJ databases">
        <authorList>
            <person name="Fouks B."/>
        </authorList>
    </citation>
    <scope>NUCLEOTIDE SEQUENCE</scope>
    <source>
        <strain evidence="2">Stay&amp;Tobe</strain>
        <tissue evidence="2">Testes</tissue>
    </source>
</reference>
<reference evidence="2" key="1">
    <citation type="journal article" date="2023" name="IScience">
        <title>Live-bearing cockroach genome reveals convergent evolutionary mechanisms linked to viviparity in insects and beyond.</title>
        <authorList>
            <person name="Fouks B."/>
            <person name="Harrison M.C."/>
            <person name="Mikhailova A.A."/>
            <person name="Marchal E."/>
            <person name="English S."/>
            <person name="Carruthers M."/>
            <person name="Jennings E.C."/>
            <person name="Chiamaka E.L."/>
            <person name="Frigard R.A."/>
            <person name="Pippel M."/>
            <person name="Attardo G.M."/>
            <person name="Benoit J.B."/>
            <person name="Bornberg-Bauer E."/>
            <person name="Tobe S.S."/>
        </authorList>
    </citation>
    <scope>NUCLEOTIDE SEQUENCE</scope>
    <source>
        <strain evidence="2">Stay&amp;Tobe</strain>
    </source>
</reference>
<keyword evidence="1" id="KW-1133">Transmembrane helix</keyword>
<name>A0AAD8AGA6_DIPPU</name>
<gene>
    <name evidence="2" type="ORF">L9F63_010693</name>
</gene>
<evidence type="ECO:0000313" key="2">
    <source>
        <dbReference type="EMBL" id="KAJ9598623.1"/>
    </source>
</evidence>
<keyword evidence="3" id="KW-1185">Reference proteome</keyword>
<dbReference type="AlphaFoldDB" id="A0AAD8AGA6"/>
<comment type="caution">
    <text evidence="2">The sequence shown here is derived from an EMBL/GenBank/DDBJ whole genome shotgun (WGS) entry which is preliminary data.</text>
</comment>
<evidence type="ECO:0000313" key="3">
    <source>
        <dbReference type="Proteomes" id="UP001233999"/>
    </source>
</evidence>